<dbReference type="EMBL" id="LNIX01000008">
    <property type="protein sequence ID" value="OXA50700.1"/>
    <property type="molecule type" value="Genomic_DNA"/>
</dbReference>
<organism evidence="2 3">
    <name type="scientific">Folsomia candida</name>
    <name type="common">Springtail</name>
    <dbReference type="NCBI Taxonomy" id="158441"/>
    <lineage>
        <taxon>Eukaryota</taxon>
        <taxon>Metazoa</taxon>
        <taxon>Ecdysozoa</taxon>
        <taxon>Arthropoda</taxon>
        <taxon>Hexapoda</taxon>
        <taxon>Collembola</taxon>
        <taxon>Entomobryomorpha</taxon>
        <taxon>Isotomoidea</taxon>
        <taxon>Isotomidae</taxon>
        <taxon>Proisotominae</taxon>
        <taxon>Folsomia</taxon>
    </lineage>
</organism>
<proteinExistence type="predicted"/>
<dbReference type="PANTHER" id="PTHR41153">
    <property type="entry name" value="RE41427P"/>
    <property type="match status" value="1"/>
</dbReference>
<evidence type="ECO:0000313" key="2">
    <source>
        <dbReference type="EMBL" id="OXA50700.1"/>
    </source>
</evidence>
<reference evidence="2 3" key="1">
    <citation type="submission" date="2015-12" db="EMBL/GenBank/DDBJ databases">
        <title>The genome of Folsomia candida.</title>
        <authorList>
            <person name="Faddeeva A."/>
            <person name="Derks M.F."/>
            <person name="Anvar Y."/>
            <person name="Smit S."/>
            <person name="Van Straalen N."/>
            <person name="Roelofs D."/>
        </authorList>
    </citation>
    <scope>NUCLEOTIDE SEQUENCE [LARGE SCALE GENOMIC DNA]</scope>
    <source>
        <strain evidence="2 3">VU population</strain>
        <tissue evidence="2">Whole body</tissue>
    </source>
</reference>
<gene>
    <name evidence="2" type="ORF">Fcan01_14564</name>
</gene>
<dbReference type="InterPro" id="IPR029034">
    <property type="entry name" value="Cystine-knot_cytokine"/>
</dbReference>
<name>A0A226E082_FOLCA</name>
<dbReference type="PANTHER" id="PTHR41153:SF2">
    <property type="entry name" value="RE41427P"/>
    <property type="match status" value="1"/>
</dbReference>
<accession>A0A226E082</accession>
<dbReference type="OrthoDB" id="10055432at2759"/>
<feature type="region of interest" description="Disordered" evidence="1">
    <location>
        <begin position="129"/>
        <end position="173"/>
    </location>
</feature>
<comment type="caution">
    <text evidence="2">The sequence shown here is derived from an EMBL/GenBank/DDBJ whole genome shotgun (WGS) entry which is preliminary data.</text>
</comment>
<sequence length="255" mass="28234">MKVKIDKQCPTRSRSSYFYQSFLVPVLSRRQLCVLITPSLLYVLTLCSGVRSDGMTELKYVWGDALTDPEALGPDGKRYPWDTATHIAGRSSRMPRSILEEDELPPLLTPEETKAALLAMFRSDLDANSGESSLTNSRNSPAVRTYHRQGRSETTSPPSTTSTTSAPDGGCVPTRLCETTYNTTAPMYGISLTSGNPVTIVQKFPDLLQQVVYQVCKSEECDVIQGECVQTYLPYLFLVIPLGPVTLTGKYFLRK</sequence>
<protein>
    <submittedName>
        <fullName evidence="2">Uncharacterized protein</fullName>
    </submittedName>
</protein>
<dbReference type="AlphaFoldDB" id="A0A226E082"/>
<feature type="compositionally biased region" description="Low complexity" evidence="1">
    <location>
        <begin position="154"/>
        <end position="165"/>
    </location>
</feature>
<evidence type="ECO:0000256" key="1">
    <source>
        <dbReference type="SAM" id="MobiDB-lite"/>
    </source>
</evidence>
<keyword evidence="3" id="KW-1185">Reference proteome</keyword>
<dbReference type="STRING" id="158441.A0A226E082"/>
<dbReference type="SUPFAM" id="SSF57501">
    <property type="entry name" value="Cystine-knot cytokines"/>
    <property type="match status" value="1"/>
</dbReference>
<dbReference type="Proteomes" id="UP000198287">
    <property type="component" value="Unassembled WGS sequence"/>
</dbReference>
<feature type="compositionally biased region" description="Polar residues" evidence="1">
    <location>
        <begin position="129"/>
        <end position="142"/>
    </location>
</feature>
<evidence type="ECO:0000313" key="3">
    <source>
        <dbReference type="Proteomes" id="UP000198287"/>
    </source>
</evidence>